<dbReference type="PANTHER" id="PTHR22847">
    <property type="entry name" value="WD40 REPEAT PROTEIN"/>
    <property type="match status" value="1"/>
</dbReference>
<dbReference type="RefSeq" id="WP_013427035.1">
    <property type="nucleotide sequence ID" value="NC_014666.1"/>
</dbReference>
<dbReference type="EMBL" id="CP002299">
    <property type="protein sequence ID" value="ADP83917.1"/>
    <property type="molecule type" value="Genomic_DNA"/>
</dbReference>
<keyword evidence="2" id="KW-0677">Repeat</keyword>
<dbReference type="eggNOG" id="COG2319">
    <property type="taxonomic scope" value="Bacteria"/>
</dbReference>
<feature type="repeat" description="WD" evidence="3">
    <location>
        <begin position="346"/>
        <end position="380"/>
    </location>
</feature>
<dbReference type="InParanoid" id="E3IYH2"/>
<accession>E3IYH2</accession>
<feature type="repeat" description="WD" evidence="3">
    <location>
        <begin position="392"/>
        <end position="427"/>
    </location>
</feature>
<feature type="repeat" description="WD" evidence="3">
    <location>
        <begin position="486"/>
        <end position="527"/>
    </location>
</feature>
<keyword evidence="1 3" id="KW-0853">WD repeat</keyword>
<dbReference type="PROSITE" id="PS00678">
    <property type="entry name" value="WD_REPEATS_1"/>
    <property type="match status" value="3"/>
</dbReference>
<reference evidence="6 7" key="1">
    <citation type="submission" date="2010-10" db="EMBL/GenBank/DDBJ databases">
        <title>Complete sequence of Frankia sp. EuI1c.</title>
        <authorList>
            <consortium name="US DOE Joint Genome Institute"/>
            <person name="Lucas S."/>
            <person name="Copeland A."/>
            <person name="Lapidus A."/>
            <person name="Cheng J.-F."/>
            <person name="Bruce D."/>
            <person name="Goodwin L."/>
            <person name="Pitluck S."/>
            <person name="Chertkov O."/>
            <person name="Detter J.C."/>
            <person name="Han C."/>
            <person name="Tapia R."/>
            <person name="Land M."/>
            <person name="Hauser L."/>
            <person name="Jeffries C."/>
            <person name="Kyrpides N."/>
            <person name="Ivanova N."/>
            <person name="Mikhailova N."/>
            <person name="Beauchemin N."/>
            <person name="Sen A."/>
            <person name="Sur S.A."/>
            <person name="Gtari M."/>
            <person name="Wall L."/>
            <person name="Tisa L."/>
            <person name="Woyke T."/>
        </authorList>
    </citation>
    <scope>NUCLEOTIDE SEQUENCE [LARGE SCALE GENOMIC DNA]</scope>
    <source>
        <strain evidence="7">DSM 45817 / CECT 9037 / EuI1c</strain>
    </source>
</reference>
<dbReference type="KEGG" id="fri:FraEuI1c_5933"/>
<dbReference type="AlphaFoldDB" id="E3IYH2"/>
<dbReference type="SUPFAM" id="SSF50978">
    <property type="entry name" value="WD40 repeat-like"/>
    <property type="match status" value="1"/>
</dbReference>
<dbReference type="InterPro" id="IPR045430">
    <property type="entry name" value="EAD1"/>
</dbReference>
<dbReference type="STRING" id="298654.FraEuI1c_5933"/>
<evidence type="ECO:0000256" key="2">
    <source>
        <dbReference type="ARBA" id="ARBA00022737"/>
    </source>
</evidence>
<dbReference type="Gene3D" id="2.130.10.10">
    <property type="entry name" value="YVTN repeat-like/Quinoprotein amine dehydrogenase"/>
    <property type="match status" value="2"/>
</dbReference>
<name>E3IYH2_PSEI1</name>
<dbReference type="Pfam" id="PF00400">
    <property type="entry name" value="WD40"/>
    <property type="match status" value="7"/>
</dbReference>
<dbReference type="PANTHER" id="PTHR22847:SF637">
    <property type="entry name" value="WD REPEAT DOMAIN 5B"/>
    <property type="match status" value="1"/>
</dbReference>
<dbReference type="InterPro" id="IPR019775">
    <property type="entry name" value="WD40_repeat_CS"/>
</dbReference>
<dbReference type="PROSITE" id="PS50082">
    <property type="entry name" value="WD_REPEATS_2"/>
    <property type="match status" value="7"/>
</dbReference>
<evidence type="ECO:0000256" key="1">
    <source>
        <dbReference type="ARBA" id="ARBA00022574"/>
    </source>
</evidence>
<dbReference type="InterPro" id="IPR001680">
    <property type="entry name" value="WD40_rpt"/>
</dbReference>
<keyword evidence="7" id="KW-1185">Reference proteome</keyword>
<feature type="repeat" description="WD" evidence="3">
    <location>
        <begin position="298"/>
        <end position="339"/>
    </location>
</feature>
<sequence>MARFGGPAAEGGRGKCLTTVTAAVFQLRNVAIRGASVVGDYGRQGRPDDTVSSGWTTSWRSSRGDRAELDLQLSSHEQSVLVGELARLYPNELAARPLLEGHLNLSMSRLPSFGVGGRAAEVWWAIIQDLAAGKSRVSAPLRKLLVAALIDYPSNGPLMGLAHYHRVPITVAPPTRRGPGEKPRYEPAGRPSGWGRPQILSAAAAAVAIVLGVTIGLITIHPGSGHANTPKSSASATPATFRAVGQPLTDAGGEVWWVSVTPNGRTLAAASEKGTVPIWDVSRPAKPSLLTSLRAGDGQGVTEGTMSVAFAPGGLTLATGSRNGTVQLWNTSDPSSVQPRGGPLVGATDNDPVWVVGFTPAGNLLVSGDHKHMLRMWNVSDPNNPVPLGGPFDGTSGEVWSVGFTPDGSLLATGGQDGSVGLWDTSNPHQQPHLVGKLPIQTTTGTKAIESVSFTPDGRTLATASIDKWVRLWDVSIPSSPRLLIAMGQPGEMWAAAFSRDGQTLAAAGTDGAIRLWDVSHPESPKAFDKALTGHNDTVTKLAFFPDGHTLVSSSRDGTVQLWATG</sequence>
<evidence type="ECO:0000256" key="4">
    <source>
        <dbReference type="SAM" id="MobiDB-lite"/>
    </source>
</evidence>
<dbReference type="InterPro" id="IPR020472">
    <property type="entry name" value="WD40_PAC1"/>
</dbReference>
<dbReference type="Pfam" id="PF19955">
    <property type="entry name" value="EAD1"/>
    <property type="match status" value="1"/>
</dbReference>
<organism evidence="6 7">
    <name type="scientific">Pseudofrankia inefficax (strain DSM 45817 / CECT 9037 / DDB 130130 / EuI1c)</name>
    <name type="common">Frankia inefficax</name>
    <dbReference type="NCBI Taxonomy" id="298654"/>
    <lineage>
        <taxon>Bacteria</taxon>
        <taxon>Bacillati</taxon>
        <taxon>Actinomycetota</taxon>
        <taxon>Actinomycetes</taxon>
        <taxon>Frankiales</taxon>
        <taxon>Frankiaceae</taxon>
        <taxon>Pseudofrankia</taxon>
    </lineage>
</organism>
<evidence type="ECO:0000256" key="3">
    <source>
        <dbReference type="PROSITE-ProRule" id="PRU00221"/>
    </source>
</evidence>
<evidence type="ECO:0000259" key="5">
    <source>
        <dbReference type="Pfam" id="PF19955"/>
    </source>
</evidence>
<feature type="repeat" description="WD" evidence="3">
    <location>
        <begin position="532"/>
        <end position="566"/>
    </location>
</feature>
<gene>
    <name evidence="6" type="ordered locus">FraEuI1c_5933</name>
</gene>
<dbReference type="HOGENOM" id="CLU_481255_0_0_11"/>
<dbReference type="OrthoDB" id="3204737at2"/>
<evidence type="ECO:0000313" key="6">
    <source>
        <dbReference type="EMBL" id="ADP83917.1"/>
    </source>
</evidence>
<feature type="domain" description="Effector-associated" evidence="5">
    <location>
        <begin position="72"/>
        <end position="163"/>
    </location>
</feature>
<dbReference type="Proteomes" id="UP000002484">
    <property type="component" value="Chromosome"/>
</dbReference>
<proteinExistence type="predicted"/>
<feature type="region of interest" description="Disordered" evidence="4">
    <location>
        <begin position="172"/>
        <end position="192"/>
    </location>
</feature>
<dbReference type="InterPro" id="IPR015943">
    <property type="entry name" value="WD40/YVTN_repeat-like_dom_sf"/>
</dbReference>
<protein>
    <submittedName>
        <fullName evidence="6">WD40 repeat, subgroup</fullName>
    </submittedName>
</protein>
<evidence type="ECO:0000313" key="7">
    <source>
        <dbReference type="Proteomes" id="UP000002484"/>
    </source>
</evidence>
<dbReference type="InterPro" id="IPR036322">
    <property type="entry name" value="WD40_repeat_dom_sf"/>
</dbReference>
<feature type="repeat" description="WD" evidence="3">
    <location>
        <begin position="442"/>
        <end position="476"/>
    </location>
</feature>
<dbReference type="PROSITE" id="PS50294">
    <property type="entry name" value="WD_REPEATS_REGION"/>
    <property type="match status" value="4"/>
</dbReference>
<dbReference type="PRINTS" id="PR00320">
    <property type="entry name" value="GPROTEINBRPT"/>
</dbReference>
<feature type="repeat" description="WD" evidence="3">
    <location>
        <begin position="248"/>
        <end position="282"/>
    </location>
</feature>
<dbReference type="CDD" id="cd00200">
    <property type="entry name" value="WD40"/>
    <property type="match status" value="1"/>
</dbReference>
<feature type="compositionally biased region" description="Basic and acidic residues" evidence="4">
    <location>
        <begin position="178"/>
        <end position="187"/>
    </location>
</feature>
<dbReference type="SMART" id="SM00320">
    <property type="entry name" value="WD40"/>
    <property type="match status" value="7"/>
</dbReference>